<dbReference type="Proteomes" id="UP000002230">
    <property type="component" value="Chromosome"/>
</dbReference>
<keyword evidence="1" id="KW-0012">Acyltransferase</keyword>
<accession>A0A0H3DSV8</accession>
<evidence type="ECO:0000313" key="1">
    <source>
        <dbReference type="EMBL" id="ADM42396.1"/>
    </source>
</evidence>
<dbReference type="PATRIC" id="fig|718251.5.peg.2379"/>
<reference evidence="1 2" key="2">
    <citation type="journal article" date="2011" name="BMC Immunol.">
        <title>Comparison of static immersion and intravenous injection systems for exposure of zebrafish embryos to the natural pathogen Edwardsiella tarda.</title>
        <authorList>
            <person name="van Soest J.J."/>
            <person name="Stockhammer O.W."/>
            <person name="Ordas A."/>
            <person name="Bloemberg G.V."/>
            <person name="Spaink H.P."/>
            <person name="Meijer A.H."/>
        </authorList>
    </citation>
    <scope>NUCLEOTIDE SEQUENCE [LARGE SCALE GENOMIC DNA]</scope>
    <source>
        <strain evidence="1 2">FL6-60</strain>
    </source>
</reference>
<organism evidence="1 2">
    <name type="scientific">Edwardsiella tarda (strain FL6-60)</name>
    <dbReference type="NCBI Taxonomy" id="718251"/>
    <lineage>
        <taxon>Bacteria</taxon>
        <taxon>Pseudomonadati</taxon>
        <taxon>Pseudomonadota</taxon>
        <taxon>Gammaproteobacteria</taxon>
        <taxon>Enterobacterales</taxon>
        <taxon>Hafniaceae</taxon>
        <taxon>Edwardsiella</taxon>
    </lineage>
</organism>
<sequence length="38" mass="4157">MRPPTVPPGSARLRITLSAAHQPQDLDRLLEALHDVAL</sequence>
<dbReference type="InterPro" id="IPR015422">
    <property type="entry name" value="PyrdxlP-dep_Trfase_small"/>
</dbReference>
<gene>
    <name evidence="1" type="primary">bioF1</name>
    <name evidence="1" type="ordered locus">ETAF_2293</name>
</gene>
<evidence type="ECO:0000313" key="2">
    <source>
        <dbReference type="Proteomes" id="UP000002230"/>
    </source>
</evidence>
<dbReference type="KEGG" id="etd:ETAF_2293"/>
<dbReference type="InterPro" id="IPR015424">
    <property type="entry name" value="PyrdxlP-dep_Trfase"/>
</dbReference>
<name>A0A0H3DSV8_EDWTF</name>
<dbReference type="EMBL" id="CP002154">
    <property type="protein sequence ID" value="ADM42396.1"/>
    <property type="molecule type" value="Genomic_DNA"/>
</dbReference>
<keyword evidence="2" id="KW-1185">Reference proteome</keyword>
<dbReference type="AlphaFoldDB" id="A0A0H3DSV8"/>
<dbReference type="Gene3D" id="3.90.1150.10">
    <property type="entry name" value="Aspartate Aminotransferase, domain 1"/>
    <property type="match status" value="1"/>
</dbReference>
<keyword evidence="1" id="KW-0808">Transferase</keyword>
<proteinExistence type="predicted"/>
<dbReference type="GO" id="GO:0008710">
    <property type="term" value="F:8-amino-7-oxononanoate synthase activity"/>
    <property type="evidence" value="ECO:0007669"/>
    <property type="project" value="UniProtKB-EC"/>
</dbReference>
<dbReference type="SUPFAM" id="SSF53383">
    <property type="entry name" value="PLP-dependent transferases"/>
    <property type="match status" value="1"/>
</dbReference>
<dbReference type="EC" id="2.3.1.47" evidence="1"/>
<dbReference type="HOGENOM" id="CLU_3327392_0_0_6"/>
<protein>
    <submittedName>
        <fullName evidence="1">7-keto-8-aminopelargonate synthetase</fullName>
        <ecNumber evidence="1">2.3.1.47</ecNumber>
    </submittedName>
</protein>
<reference evidence="2" key="1">
    <citation type="submission" date="2010-08" db="EMBL/GenBank/DDBJ databases">
        <title>Genome comparisons of Edwardsiella bacteria analysed using deep sequencing technology.</title>
        <authorList>
            <person name="van Soest J.J."/>
            <person name="Henkel C.V."/>
            <person name="Jansen H.J."/>
            <person name="van den Hondel C.A.M.J.J."/>
            <person name="Bloemberg G.V."/>
            <person name="Meijer A.H."/>
            <person name="Spaink H.P."/>
        </authorList>
    </citation>
    <scope>NUCLEOTIDE SEQUENCE [LARGE SCALE GENOMIC DNA]</scope>
    <source>
        <strain evidence="2">FL6-60</strain>
    </source>
</reference>